<dbReference type="GeneID" id="118424325"/>
<keyword evidence="7" id="KW-1185">Reference proteome</keyword>
<keyword evidence="3 8" id="KW-0418">Kinase</keyword>
<dbReference type="PROSITE" id="PS50011">
    <property type="entry name" value="PROTEIN_KINASE_DOM"/>
    <property type="match status" value="1"/>
</dbReference>
<keyword evidence="4" id="KW-0067">ATP-binding</keyword>
<dbReference type="PANTHER" id="PTHR11042">
    <property type="entry name" value="EUKARYOTIC TRANSLATION INITIATION FACTOR 2-ALPHA KINASE EIF2-ALPHA KINASE -RELATED"/>
    <property type="match status" value="1"/>
</dbReference>
<dbReference type="GO" id="GO:0010972">
    <property type="term" value="P:negative regulation of G2/M transition of mitotic cell cycle"/>
    <property type="evidence" value="ECO:0000318"/>
    <property type="project" value="GO_Central"/>
</dbReference>
<dbReference type="OrthoDB" id="5956925at2759"/>
<keyword evidence="2" id="KW-0547">Nucleotide-binding</keyword>
<evidence type="ECO:0000256" key="1">
    <source>
        <dbReference type="ARBA" id="ARBA00022679"/>
    </source>
</evidence>
<dbReference type="SUPFAM" id="SSF56112">
    <property type="entry name" value="Protein kinase-like (PK-like)"/>
    <property type="match status" value="1"/>
</dbReference>
<accession>A0A9J7LWY1</accession>
<dbReference type="RefSeq" id="XP_035688765.1">
    <property type="nucleotide sequence ID" value="XM_035832872.1"/>
</dbReference>
<dbReference type="KEGG" id="bfo:118424325"/>
<evidence type="ECO:0000256" key="4">
    <source>
        <dbReference type="ARBA" id="ARBA00022840"/>
    </source>
</evidence>
<proteinExistence type="inferred from homology"/>
<dbReference type="AlphaFoldDB" id="A0A9J7LWY1"/>
<dbReference type="InterPro" id="IPR050339">
    <property type="entry name" value="CC_SR_Kinase"/>
</dbReference>
<keyword evidence="1" id="KW-0808">Transferase</keyword>
<dbReference type="InterPro" id="IPR008271">
    <property type="entry name" value="Ser/Thr_kinase_AS"/>
</dbReference>
<dbReference type="InterPro" id="IPR011009">
    <property type="entry name" value="Kinase-like_dom_sf"/>
</dbReference>
<name>A0A9J7LWY1_BRAFL</name>
<reference evidence="7" key="1">
    <citation type="journal article" date="2020" name="Nat. Ecol. Evol.">
        <title>Deeply conserved synteny resolves early events in vertebrate evolution.</title>
        <authorList>
            <person name="Simakov O."/>
            <person name="Marletaz F."/>
            <person name="Yue J.X."/>
            <person name="O'Connell B."/>
            <person name="Jenkins J."/>
            <person name="Brandt A."/>
            <person name="Calef R."/>
            <person name="Tung C.H."/>
            <person name="Huang T.K."/>
            <person name="Schmutz J."/>
            <person name="Satoh N."/>
            <person name="Yu J.K."/>
            <person name="Putnam N.H."/>
            <person name="Green R.E."/>
            <person name="Rokhsar D.S."/>
        </authorList>
    </citation>
    <scope>NUCLEOTIDE SEQUENCE [LARGE SCALE GENOMIC DNA]</scope>
    <source>
        <strain evidence="7">S238N-H82</strain>
    </source>
</reference>
<reference evidence="8" key="2">
    <citation type="submission" date="2025-08" db="UniProtKB">
        <authorList>
            <consortium name="RefSeq"/>
        </authorList>
    </citation>
    <scope>IDENTIFICATION</scope>
    <source>
        <strain evidence="8">S238N-H82</strain>
        <tissue evidence="8">Testes</tissue>
    </source>
</reference>
<evidence type="ECO:0000313" key="7">
    <source>
        <dbReference type="Proteomes" id="UP000001554"/>
    </source>
</evidence>
<dbReference type="PANTHER" id="PTHR11042:SF190">
    <property type="entry name" value="MITOSIS INHIBITOR PROTEIN KINASE MIK1"/>
    <property type="match status" value="1"/>
</dbReference>
<dbReference type="Pfam" id="PF00069">
    <property type="entry name" value="Pkinase"/>
    <property type="match status" value="1"/>
</dbReference>
<feature type="domain" description="Protein kinase" evidence="6">
    <location>
        <begin position="1"/>
        <end position="199"/>
    </location>
</feature>
<evidence type="ECO:0000259" key="6">
    <source>
        <dbReference type="PROSITE" id="PS50011"/>
    </source>
</evidence>
<dbReference type="GO" id="GO:0110031">
    <property type="term" value="P:negative regulation of G2/MI transition of meiotic cell cycle"/>
    <property type="evidence" value="ECO:0000318"/>
    <property type="project" value="GO_Central"/>
</dbReference>
<dbReference type="GO" id="GO:0004672">
    <property type="term" value="F:protein kinase activity"/>
    <property type="evidence" value="ECO:0000318"/>
    <property type="project" value="GO_Central"/>
</dbReference>
<evidence type="ECO:0000313" key="8">
    <source>
        <dbReference type="RefSeq" id="XP_035688765.1"/>
    </source>
</evidence>
<comment type="similarity">
    <text evidence="5">Belongs to the protein kinase superfamily. Ser/Thr protein kinase family. GCN2 subfamily.</text>
</comment>
<dbReference type="InterPro" id="IPR000719">
    <property type="entry name" value="Prot_kinase_dom"/>
</dbReference>
<dbReference type="Gene3D" id="1.10.510.10">
    <property type="entry name" value="Transferase(Phosphotransferase) domain 1"/>
    <property type="match status" value="1"/>
</dbReference>
<dbReference type="GO" id="GO:0005634">
    <property type="term" value="C:nucleus"/>
    <property type="evidence" value="ECO:0000318"/>
    <property type="project" value="GO_Central"/>
</dbReference>
<dbReference type="Proteomes" id="UP000001554">
    <property type="component" value="Chromosome 10"/>
</dbReference>
<dbReference type="GO" id="GO:0005524">
    <property type="term" value="F:ATP binding"/>
    <property type="evidence" value="ECO:0007669"/>
    <property type="project" value="UniProtKB-KW"/>
</dbReference>
<gene>
    <name evidence="8" type="primary">LOC118424325</name>
</gene>
<evidence type="ECO:0000256" key="3">
    <source>
        <dbReference type="ARBA" id="ARBA00022777"/>
    </source>
</evidence>
<sequence>MWLVMEFCPLGTMNDFLLKNGPSYNMRFMRQIASAVAYLHDRGIVHRDLKPDNVLVTGTKKDPIAKVADFGLAKVCGSAFQDIYSQYYLHTDMAFIWYGAPEVWDHHYTEKCDVFSMGVLFAAMLDCSTIVSDDGNHLIAVCIHGLPLAQVQRQNPRIKLADHILNGQPDTLKQLILSMMSYDYHARPIATEVNMTPLVPSTRGTQSSSRFLLRNSTHLHVPRCRTQTYKTSFVPYTSSLWNQLPQVVKDAPTLVAFKSECKKHLLTQREHQTYRSLGSRQSNIYAARLRMGWSQLNSTLHKMRIKDKKCDCGASSETVSHYLLHCPLYSDLRHNLTSTVQHLLQQQPTVPLLLQGSTAHNLSANKQVSDALYPYIVTTKRFQLRHPPTNH</sequence>
<dbReference type="PROSITE" id="PS00108">
    <property type="entry name" value="PROTEIN_KINASE_ST"/>
    <property type="match status" value="1"/>
</dbReference>
<dbReference type="SMART" id="SM00220">
    <property type="entry name" value="S_TKc"/>
    <property type="match status" value="1"/>
</dbReference>
<organism evidence="7 8">
    <name type="scientific">Branchiostoma floridae</name>
    <name type="common">Florida lancelet</name>
    <name type="synonym">Amphioxus</name>
    <dbReference type="NCBI Taxonomy" id="7739"/>
    <lineage>
        <taxon>Eukaryota</taxon>
        <taxon>Metazoa</taxon>
        <taxon>Chordata</taxon>
        <taxon>Cephalochordata</taxon>
        <taxon>Leptocardii</taxon>
        <taxon>Amphioxiformes</taxon>
        <taxon>Branchiostomatidae</taxon>
        <taxon>Branchiostoma</taxon>
    </lineage>
</organism>
<evidence type="ECO:0000256" key="5">
    <source>
        <dbReference type="ARBA" id="ARBA00037982"/>
    </source>
</evidence>
<dbReference type="GO" id="GO:0005737">
    <property type="term" value="C:cytoplasm"/>
    <property type="evidence" value="ECO:0000318"/>
    <property type="project" value="GO_Central"/>
</dbReference>
<evidence type="ECO:0000256" key="2">
    <source>
        <dbReference type="ARBA" id="ARBA00022741"/>
    </source>
</evidence>
<protein>
    <submittedName>
        <fullName evidence="8">Probable myosin light chain kinase DDB_G0284661</fullName>
    </submittedName>
</protein>